<evidence type="ECO:0000313" key="4">
    <source>
        <dbReference type="Proteomes" id="UP000325577"/>
    </source>
</evidence>
<protein>
    <recommendedName>
        <fullName evidence="2">K-box domain-containing protein</fullName>
    </recommendedName>
</protein>
<dbReference type="EMBL" id="CM018038">
    <property type="protein sequence ID" value="KAA8537563.1"/>
    <property type="molecule type" value="Genomic_DNA"/>
</dbReference>
<reference evidence="3 4" key="1">
    <citation type="submission" date="2019-09" db="EMBL/GenBank/DDBJ databases">
        <title>A chromosome-level genome assembly of the Chinese tupelo Nyssa sinensis.</title>
        <authorList>
            <person name="Yang X."/>
            <person name="Kang M."/>
            <person name="Yang Y."/>
            <person name="Xiong H."/>
            <person name="Wang M."/>
            <person name="Zhang Z."/>
            <person name="Wang Z."/>
            <person name="Wu H."/>
            <person name="Ma T."/>
            <person name="Liu J."/>
            <person name="Xi Z."/>
        </authorList>
    </citation>
    <scope>NUCLEOTIDE SEQUENCE [LARGE SCALE GENOMIC DNA]</scope>
    <source>
        <strain evidence="3">J267</strain>
        <tissue evidence="3">Leaf</tissue>
    </source>
</reference>
<proteinExistence type="predicted"/>
<dbReference type="AlphaFoldDB" id="A0A5J5B2T9"/>
<evidence type="ECO:0000313" key="3">
    <source>
        <dbReference type="EMBL" id="KAA8537563.1"/>
    </source>
</evidence>
<keyword evidence="4" id="KW-1185">Reference proteome</keyword>
<accession>A0A5J5B2T9</accession>
<dbReference type="GO" id="GO:0003700">
    <property type="term" value="F:DNA-binding transcription factor activity"/>
    <property type="evidence" value="ECO:0007669"/>
    <property type="project" value="InterPro"/>
</dbReference>
<keyword evidence="1" id="KW-0175">Coiled coil</keyword>
<feature type="domain" description="K-box" evidence="2">
    <location>
        <begin position="1"/>
        <end position="47"/>
    </location>
</feature>
<evidence type="ECO:0000256" key="1">
    <source>
        <dbReference type="SAM" id="Coils"/>
    </source>
</evidence>
<dbReference type="Pfam" id="PF01486">
    <property type="entry name" value="K-box"/>
    <property type="match status" value="1"/>
</dbReference>
<sequence>MENSLKFIRDRKYRVISNQIDTYKKKLRNVEEIHRNLLHDFAAREEDPHYGLVENEGVYNSVLGFSHGGPSTLALRLQPNQPNLHTGVGLDHHMTYSLLE</sequence>
<evidence type="ECO:0000259" key="2">
    <source>
        <dbReference type="PROSITE" id="PS51297"/>
    </source>
</evidence>
<gene>
    <name evidence="3" type="ORF">F0562_027171</name>
</gene>
<dbReference type="OrthoDB" id="1898716at2759"/>
<feature type="coiled-coil region" evidence="1">
    <location>
        <begin position="13"/>
        <end position="40"/>
    </location>
</feature>
<dbReference type="GO" id="GO:0005634">
    <property type="term" value="C:nucleus"/>
    <property type="evidence" value="ECO:0007669"/>
    <property type="project" value="InterPro"/>
</dbReference>
<organism evidence="3 4">
    <name type="scientific">Nyssa sinensis</name>
    <dbReference type="NCBI Taxonomy" id="561372"/>
    <lineage>
        <taxon>Eukaryota</taxon>
        <taxon>Viridiplantae</taxon>
        <taxon>Streptophyta</taxon>
        <taxon>Embryophyta</taxon>
        <taxon>Tracheophyta</taxon>
        <taxon>Spermatophyta</taxon>
        <taxon>Magnoliopsida</taxon>
        <taxon>eudicotyledons</taxon>
        <taxon>Gunneridae</taxon>
        <taxon>Pentapetalae</taxon>
        <taxon>asterids</taxon>
        <taxon>Cornales</taxon>
        <taxon>Nyssaceae</taxon>
        <taxon>Nyssa</taxon>
    </lineage>
</organism>
<dbReference type="PROSITE" id="PS51297">
    <property type="entry name" value="K_BOX"/>
    <property type="match status" value="1"/>
</dbReference>
<dbReference type="Proteomes" id="UP000325577">
    <property type="component" value="Linkage Group LG15"/>
</dbReference>
<dbReference type="InterPro" id="IPR002487">
    <property type="entry name" value="TF_Kbox"/>
</dbReference>
<name>A0A5J5B2T9_9ASTE</name>